<gene>
    <name evidence="4" type="ORF">J0M35_03675</name>
</gene>
<dbReference type="Pfam" id="PF00588">
    <property type="entry name" value="SpoU_methylase"/>
    <property type="match status" value="1"/>
</dbReference>
<dbReference type="GO" id="GO:0008173">
    <property type="term" value="F:RNA methyltransferase activity"/>
    <property type="evidence" value="ECO:0007669"/>
    <property type="project" value="InterPro"/>
</dbReference>
<keyword evidence="1" id="KW-0489">Methyltransferase</keyword>
<keyword evidence="2" id="KW-0808">Transferase</keyword>
<evidence type="ECO:0000256" key="1">
    <source>
        <dbReference type="ARBA" id="ARBA00022603"/>
    </source>
</evidence>
<dbReference type="InterPro" id="IPR001537">
    <property type="entry name" value="SpoU_MeTrfase"/>
</dbReference>
<dbReference type="GO" id="GO:0032259">
    <property type="term" value="P:methylation"/>
    <property type="evidence" value="ECO:0007669"/>
    <property type="project" value="UniProtKB-KW"/>
</dbReference>
<name>A0A8J7PD54_9BACT</name>
<dbReference type="InterPro" id="IPR029026">
    <property type="entry name" value="tRNA_m1G_MTases_N"/>
</dbReference>
<organism evidence="4 5">
    <name type="scientific">Candidatus Obscuribacter phosphatis</name>
    <dbReference type="NCBI Taxonomy" id="1906157"/>
    <lineage>
        <taxon>Bacteria</taxon>
        <taxon>Bacillati</taxon>
        <taxon>Candidatus Melainabacteria</taxon>
        <taxon>Candidatus Obscuribacterales</taxon>
        <taxon>Candidatus Obscuribacteraceae</taxon>
        <taxon>Candidatus Obscuribacter</taxon>
    </lineage>
</organism>
<dbReference type="Gene3D" id="3.40.1280.10">
    <property type="match status" value="1"/>
</dbReference>
<dbReference type="InterPro" id="IPR004441">
    <property type="entry name" value="rRNA_MeTrfase_TrmH"/>
</dbReference>
<protein>
    <recommendedName>
        <fullName evidence="3">tRNA/rRNA methyltransferase SpoU type domain-containing protein</fullName>
    </recommendedName>
</protein>
<dbReference type="GO" id="GO:0005829">
    <property type="term" value="C:cytosol"/>
    <property type="evidence" value="ECO:0007669"/>
    <property type="project" value="TreeGrafter"/>
</dbReference>
<evidence type="ECO:0000313" key="4">
    <source>
        <dbReference type="EMBL" id="MBN8659438.1"/>
    </source>
</evidence>
<accession>A0A8J7PD54</accession>
<dbReference type="PANTHER" id="PTHR46429:SF1">
    <property type="entry name" value="23S RRNA (GUANOSINE-2'-O-)-METHYLTRANSFERASE RLMB"/>
    <property type="match status" value="1"/>
</dbReference>
<dbReference type="GO" id="GO:0003723">
    <property type="term" value="F:RNA binding"/>
    <property type="evidence" value="ECO:0007669"/>
    <property type="project" value="InterPro"/>
</dbReference>
<proteinExistence type="predicted"/>
<evidence type="ECO:0000259" key="3">
    <source>
        <dbReference type="Pfam" id="PF00588"/>
    </source>
</evidence>
<evidence type="ECO:0000256" key="2">
    <source>
        <dbReference type="ARBA" id="ARBA00022679"/>
    </source>
</evidence>
<reference evidence="4" key="1">
    <citation type="submission" date="2021-02" db="EMBL/GenBank/DDBJ databases">
        <title>Genome-Resolved Metagenomics of a Microbial Community Performing Photosynthetic Biological Nutrient Removal.</title>
        <authorList>
            <person name="Mcdaniel E.A."/>
        </authorList>
    </citation>
    <scope>NUCLEOTIDE SEQUENCE</scope>
    <source>
        <strain evidence="4">UWPOB_OBS1</strain>
    </source>
</reference>
<sequence length="264" mass="29285">MSSPEIEDWNWRCPYTDCSSFNLQLLELEAGPRDNAPFATRFRNELARAAVGPDGLPACFCPTCGRPFTPRTGRHFREMTHKVELFRELQKHLSVNDRSAFLAANKSGNSPLVVVIEDLRSLHNVGAIFRTADGAGFSRLFLCGITGLPPRKEIAKVSLGAEDFVPWYFYPFITECLSDLAERGYQIVALEKNALSTSLYSSLQSGALRRPLALVVGNEVTGVSHEAQTYCEHICHLTMRGRKESLNVSVAFGAASYLISEFFA</sequence>
<dbReference type="EMBL" id="JAFLCK010000003">
    <property type="protein sequence ID" value="MBN8659438.1"/>
    <property type="molecule type" value="Genomic_DNA"/>
</dbReference>
<dbReference type="SUPFAM" id="SSF75217">
    <property type="entry name" value="alpha/beta knot"/>
    <property type="match status" value="1"/>
</dbReference>
<dbReference type="GO" id="GO:0006396">
    <property type="term" value="P:RNA processing"/>
    <property type="evidence" value="ECO:0007669"/>
    <property type="project" value="InterPro"/>
</dbReference>
<feature type="domain" description="tRNA/rRNA methyltransferase SpoU type" evidence="3">
    <location>
        <begin position="112"/>
        <end position="256"/>
    </location>
</feature>
<evidence type="ECO:0000313" key="5">
    <source>
        <dbReference type="Proteomes" id="UP000664277"/>
    </source>
</evidence>
<dbReference type="Proteomes" id="UP000664277">
    <property type="component" value="Unassembled WGS sequence"/>
</dbReference>
<dbReference type="AlphaFoldDB" id="A0A8J7PD54"/>
<comment type="caution">
    <text evidence="4">The sequence shown here is derived from an EMBL/GenBank/DDBJ whole genome shotgun (WGS) entry which is preliminary data.</text>
</comment>
<dbReference type="PANTHER" id="PTHR46429">
    <property type="entry name" value="23S RRNA (GUANOSINE-2'-O-)-METHYLTRANSFERASE RLMB"/>
    <property type="match status" value="1"/>
</dbReference>
<dbReference type="InterPro" id="IPR029028">
    <property type="entry name" value="Alpha/beta_knot_MTases"/>
</dbReference>